<dbReference type="Gene3D" id="3.40.50.150">
    <property type="entry name" value="Vaccinia Virus protein VP39"/>
    <property type="match status" value="1"/>
</dbReference>
<keyword evidence="13" id="KW-1185">Reference proteome</keyword>
<gene>
    <name evidence="12" type="ORF">BBN63_19365</name>
</gene>
<dbReference type="GO" id="GO:0004719">
    <property type="term" value="F:protein-L-isoaspartate (D-aspartate) O-methyltransferase activity"/>
    <property type="evidence" value="ECO:0007669"/>
    <property type="project" value="UniProtKB-EC"/>
</dbReference>
<evidence type="ECO:0000313" key="13">
    <source>
        <dbReference type="Proteomes" id="UP000189677"/>
    </source>
</evidence>
<evidence type="ECO:0000256" key="4">
    <source>
        <dbReference type="ARBA" id="ARBA00013346"/>
    </source>
</evidence>
<sequence>MAERDGWPADSPWVRAAVDAVPRHSFAPDTLWRWDGDSYVAVSRATEPEQWAAEVYGGPGDPAVTQVGDGRATSSLSCQSVVVDMLDSLMPEPGHRVLELGTGTGWNAALLARRAGPGQVTSVEADPGLAATARARLEAAGAGVTVVTGDGGLGHAPGGPYDRVESTYAVETVPWEWVAQTRPGGRIVTPWGRMGHVTLTVAADGLSATGWVQGLALFMPARGAPARLGWPEVRGHDPAEDEGTHTLDLTRLADPHLLFALRVLLPDVEIVLGDRDGPVAWVHDGRSSWATLTASASGPGAAFQGGPRRLLEEIGTAVARWEHHDRPDLYDFGMTRTPDSQYVWSHDSETGPRWAAVAGLGQPVG</sequence>
<evidence type="ECO:0000256" key="5">
    <source>
        <dbReference type="ARBA" id="ARBA00022490"/>
    </source>
</evidence>
<evidence type="ECO:0000256" key="3">
    <source>
        <dbReference type="ARBA" id="ARBA00011890"/>
    </source>
</evidence>
<keyword evidence="6 12" id="KW-0489">Methyltransferase</keyword>
<name>A0A1U9R3Q6_STRNV</name>
<evidence type="ECO:0000256" key="11">
    <source>
        <dbReference type="ARBA" id="ARBA00031350"/>
    </source>
</evidence>
<dbReference type="GO" id="GO:0032259">
    <property type="term" value="P:methylation"/>
    <property type="evidence" value="ECO:0007669"/>
    <property type="project" value="UniProtKB-KW"/>
</dbReference>
<dbReference type="CDD" id="cd02440">
    <property type="entry name" value="AdoMet_MTases"/>
    <property type="match status" value="1"/>
</dbReference>
<evidence type="ECO:0000256" key="9">
    <source>
        <dbReference type="ARBA" id="ARBA00030757"/>
    </source>
</evidence>
<evidence type="ECO:0000313" key="12">
    <source>
        <dbReference type="EMBL" id="AQU71050.1"/>
    </source>
</evidence>
<organism evidence="12 13">
    <name type="scientific">Streptomyces niveus</name>
    <name type="common">Streptomyces spheroides</name>
    <dbReference type="NCBI Taxonomy" id="193462"/>
    <lineage>
        <taxon>Bacteria</taxon>
        <taxon>Bacillati</taxon>
        <taxon>Actinomycetota</taxon>
        <taxon>Actinomycetes</taxon>
        <taxon>Kitasatosporales</taxon>
        <taxon>Streptomycetaceae</taxon>
        <taxon>Streptomyces</taxon>
    </lineage>
</organism>
<evidence type="ECO:0000256" key="1">
    <source>
        <dbReference type="ARBA" id="ARBA00004496"/>
    </source>
</evidence>
<comment type="similarity">
    <text evidence="2">Belongs to the methyltransferase superfamily. L-isoaspartyl/D-aspartyl protein methyltransferase family.</text>
</comment>
<proteinExistence type="inferred from homology"/>
<dbReference type="PANTHER" id="PTHR11579:SF0">
    <property type="entry name" value="PROTEIN-L-ISOASPARTATE(D-ASPARTATE) O-METHYLTRANSFERASE"/>
    <property type="match status" value="1"/>
</dbReference>
<dbReference type="SUPFAM" id="SSF53335">
    <property type="entry name" value="S-adenosyl-L-methionine-dependent methyltransferases"/>
    <property type="match status" value="1"/>
</dbReference>
<evidence type="ECO:0000256" key="2">
    <source>
        <dbReference type="ARBA" id="ARBA00005369"/>
    </source>
</evidence>
<evidence type="ECO:0000256" key="6">
    <source>
        <dbReference type="ARBA" id="ARBA00022603"/>
    </source>
</evidence>
<keyword evidence="7 12" id="KW-0808">Transferase</keyword>
<keyword evidence="5" id="KW-0963">Cytoplasm</keyword>
<dbReference type="GO" id="GO:0005737">
    <property type="term" value="C:cytoplasm"/>
    <property type="evidence" value="ECO:0007669"/>
    <property type="project" value="UniProtKB-SubCell"/>
</dbReference>
<dbReference type="InterPro" id="IPR000682">
    <property type="entry name" value="PCMT"/>
</dbReference>
<dbReference type="KEGG" id="snw:BBN63_19365"/>
<reference evidence="12 13" key="1">
    <citation type="submission" date="2016-11" db="EMBL/GenBank/DDBJ databases">
        <title>Complete genome sequence of Streptomyces niveus SCSIO 3406.</title>
        <authorList>
            <person name="Zhu Q."/>
            <person name="Cheng W."/>
            <person name="Song Y."/>
            <person name="Li Q."/>
            <person name="Ju J."/>
        </authorList>
    </citation>
    <scope>NUCLEOTIDE SEQUENCE [LARGE SCALE GENOMIC DNA]</scope>
    <source>
        <strain evidence="12 13">SCSIO 3406</strain>
    </source>
</reference>
<evidence type="ECO:0000256" key="8">
    <source>
        <dbReference type="ARBA" id="ARBA00022691"/>
    </source>
</evidence>
<dbReference type="InterPro" id="IPR029063">
    <property type="entry name" value="SAM-dependent_MTases_sf"/>
</dbReference>
<dbReference type="Proteomes" id="UP000189677">
    <property type="component" value="Chromosome"/>
</dbReference>
<dbReference type="PANTHER" id="PTHR11579">
    <property type="entry name" value="PROTEIN-L-ISOASPARTATE O-METHYLTRANSFERASE"/>
    <property type="match status" value="1"/>
</dbReference>
<evidence type="ECO:0000256" key="7">
    <source>
        <dbReference type="ARBA" id="ARBA00022679"/>
    </source>
</evidence>
<dbReference type="Pfam" id="PF01135">
    <property type="entry name" value="PCMT"/>
    <property type="match status" value="1"/>
</dbReference>
<dbReference type="AlphaFoldDB" id="A0A1U9R3Q6"/>
<evidence type="ECO:0000256" key="10">
    <source>
        <dbReference type="ARBA" id="ARBA00031323"/>
    </source>
</evidence>
<dbReference type="EMBL" id="CP018047">
    <property type="protein sequence ID" value="AQU71050.1"/>
    <property type="molecule type" value="Genomic_DNA"/>
</dbReference>
<keyword evidence="8" id="KW-0949">S-adenosyl-L-methionine</keyword>
<accession>A0A1U9R3Q6</accession>
<dbReference type="OrthoDB" id="5143400at2"/>
<protein>
    <recommendedName>
        <fullName evidence="4">Protein-L-isoaspartate O-methyltransferase</fullName>
        <ecNumber evidence="3">2.1.1.77</ecNumber>
    </recommendedName>
    <alternativeName>
        <fullName evidence="11">L-isoaspartyl protein carboxyl methyltransferase</fullName>
    </alternativeName>
    <alternativeName>
        <fullName evidence="9">Protein L-isoaspartyl methyltransferase</fullName>
    </alternativeName>
    <alternativeName>
        <fullName evidence="10">Protein-beta-aspartate methyltransferase</fullName>
    </alternativeName>
</protein>
<dbReference type="EC" id="2.1.1.77" evidence="3"/>
<comment type="subcellular location">
    <subcellularLocation>
        <location evidence="1">Cytoplasm</location>
    </subcellularLocation>
</comment>